<keyword evidence="4 7" id="KW-1133">Transmembrane helix</keyword>
<reference evidence="8 9" key="1">
    <citation type="submission" date="2018-12" db="EMBL/GenBank/DDBJ databases">
        <title>Bacillus yapensis draft genome sequence.</title>
        <authorList>
            <person name="Yu L."/>
            <person name="Xu X."/>
            <person name="Tang X."/>
        </authorList>
    </citation>
    <scope>NUCLEOTIDE SEQUENCE [LARGE SCALE GENOMIC DNA]</scope>
    <source>
        <strain evidence="8 9">XXST-01</strain>
    </source>
</reference>
<evidence type="ECO:0000256" key="7">
    <source>
        <dbReference type="SAM" id="Phobius"/>
    </source>
</evidence>
<evidence type="ECO:0000256" key="2">
    <source>
        <dbReference type="ARBA" id="ARBA00005278"/>
    </source>
</evidence>
<evidence type="ECO:0000313" key="8">
    <source>
        <dbReference type="EMBL" id="RTR27184.1"/>
    </source>
</evidence>
<accession>A0A3S0KHX6</accession>
<comment type="caution">
    <text evidence="8">The sequence shown here is derived from an EMBL/GenBank/DDBJ whole genome shotgun (WGS) entry which is preliminary data.</text>
</comment>
<keyword evidence="3 7" id="KW-0812">Transmembrane</keyword>
<keyword evidence="5 6" id="KW-0472">Membrane</keyword>
<gene>
    <name evidence="8" type="ORF">EKG37_19695</name>
</gene>
<keyword evidence="9" id="KW-1185">Reference proteome</keyword>
<evidence type="ECO:0000256" key="4">
    <source>
        <dbReference type="ARBA" id="ARBA00022989"/>
    </source>
</evidence>
<evidence type="ECO:0000256" key="6">
    <source>
        <dbReference type="PIRNR" id="PIRNR005690"/>
    </source>
</evidence>
<feature type="transmembrane region" description="Helical" evidence="7">
    <location>
        <begin position="432"/>
        <end position="456"/>
    </location>
</feature>
<organism evidence="8 9">
    <name type="scientific">Bacillus yapensis</name>
    <dbReference type="NCBI Taxonomy" id="2492960"/>
    <lineage>
        <taxon>Bacteria</taxon>
        <taxon>Bacillati</taxon>
        <taxon>Bacillota</taxon>
        <taxon>Bacilli</taxon>
        <taxon>Bacillales</taxon>
        <taxon>Bacillaceae</taxon>
        <taxon>Bacillus</taxon>
    </lineage>
</organism>
<evidence type="ECO:0000256" key="3">
    <source>
        <dbReference type="ARBA" id="ARBA00022692"/>
    </source>
</evidence>
<dbReference type="AlphaFoldDB" id="A0A3S0KHX6"/>
<name>A0A3S0KHX6_9BACI</name>
<dbReference type="Proteomes" id="UP000271374">
    <property type="component" value="Unassembled WGS sequence"/>
</dbReference>
<feature type="transmembrane region" description="Helical" evidence="7">
    <location>
        <begin position="402"/>
        <end position="420"/>
    </location>
</feature>
<evidence type="ECO:0000256" key="5">
    <source>
        <dbReference type="ARBA" id="ARBA00023136"/>
    </source>
</evidence>
<dbReference type="EMBL" id="RXNT01000020">
    <property type="protein sequence ID" value="RTR27184.1"/>
    <property type="molecule type" value="Genomic_DNA"/>
</dbReference>
<dbReference type="GO" id="GO:0009847">
    <property type="term" value="P:spore germination"/>
    <property type="evidence" value="ECO:0007669"/>
    <property type="project" value="UniProtKB-UniRule"/>
</dbReference>
<feature type="transmembrane region" description="Helical" evidence="7">
    <location>
        <begin position="309"/>
        <end position="331"/>
    </location>
</feature>
<dbReference type="GO" id="GO:0005886">
    <property type="term" value="C:plasma membrane"/>
    <property type="evidence" value="ECO:0007669"/>
    <property type="project" value="UniProtKB-SubCell"/>
</dbReference>
<evidence type="ECO:0000256" key="1">
    <source>
        <dbReference type="ARBA" id="ARBA00004141"/>
    </source>
</evidence>
<sequence>MKKGASFLKRFIKPKKLIQEIVIQAPIEEPIVPNIQENIKRLKSSFEKCSDVKFREIKLENIKAFILFVDGLVDNQSIQFNAIHELLSETVHAQLTSEYIEQRIVSISDVIEIEKLDDIVKNVLDGNTVLIVDGLEKALVLNAKGGERRAVAEPETETAVRGPKEGFVENIAVNIALIRQKLRSNHLKLITKEIGTVSRTIVGMMYLEHLASPELVKEIEDRLERIKIDAILESGYIEEFIEDSPSSLFPQIQNTERPDTVAGNLLEGRVVILINGSPFALIVPATFWQFLQANEDYYHRYHISFFIRFLRIIMVFLALLLPAIYIAVTTYHQEMIPTNLLYSIAASRESIPFPAFIEAMIMEIAFEALREAGLRLPKIVGQAVSILGALVIGQAAVEAGIVSAPMVIVVSLTGIASFTIPKFNMAISIRILRFPMMFLAGMFGLFGISIGGLIIVTHLCKLRSFGVPYFSPIAPLKWRELKDIFVRYPWWAMDKRPTQTIEENLNRQVDNLKPSSVQQK</sequence>
<comment type="subcellular location">
    <subcellularLocation>
        <location evidence="6">Cell membrane</location>
    </subcellularLocation>
    <subcellularLocation>
        <location evidence="1">Membrane</location>
        <topology evidence="1">Multi-pass membrane protein</topology>
    </subcellularLocation>
</comment>
<evidence type="ECO:0000313" key="9">
    <source>
        <dbReference type="Proteomes" id="UP000271374"/>
    </source>
</evidence>
<dbReference type="PANTHER" id="PTHR22550:SF5">
    <property type="entry name" value="LEUCINE ZIPPER PROTEIN 4"/>
    <property type="match status" value="1"/>
</dbReference>
<proteinExistence type="inferred from homology"/>
<dbReference type="Pfam" id="PF03323">
    <property type="entry name" value="GerA"/>
    <property type="match status" value="1"/>
</dbReference>
<dbReference type="OrthoDB" id="9772630at2"/>
<protein>
    <submittedName>
        <fullName evidence="8">Spore germination protein</fullName>
    </submittedName>
</protein>
<comment type="similarity">
    <text evidence="2 6">Belongs to the GerABKA family.</text>
</comment>
<dbReference type="InterPro" id="IPR004995">
    <property type="entry name" value="Spore_Ger"/>
</dbReference>
<dbReference type="PIRSF" id="PIRSF005690">
    <property type="entry name" value="GerBA"/>
    <property type="match status" value="1"/>
</dbReference>
<dbReference type="InterPro" id="IPR050768">
    <property type="entry name" value="UPF0353/GerABKA_families"/>
</dbReference>
<dbReference type="PANTHER" id="PTHR22550">
    <property type="entry name" value="SPORE GERMINATION PROTEIN"/>
    <property type="match status" value="1"/>
</dbReference>